<dbReference type="STRING" id="137246.A0A401TT37"/>
<accession>A0A401TT37</accession>
<evidence type="ECO:0000256" key="5">
    <source>
        <dbReference type="ARBA" id="ARBA00022692"/>
    </source>
</evidence>
<proteinExistence type="inferred from homology"/>
<evidence type="ECO:0000256" key="1">
    <source>
        <dbReference type="ARBA" id="ARBA00004374"/>
    </source>
</evidence>
<dbReference type="Proteomes" id="UP000287033">
    <property type="component" value="Unassembled WGS sequence"/>
</dbReference>
<keyword evidence="8" id="KW-0496">Mitochondrion</keyword>
<comment type="caution">
    <text evidence="10">The sequence shown here is derived from an EMBL/GenBank/DDBJ whole genome shotgun (WGS) entry which is preliminary data.</text>
</comment>
<dbReference type="AlphaFoldDB" id="A0A401TT37"/>
<comment type="similarity">
    <text evidence="2">Belongs to the Tom40 family.</text>
</comment>
<dbReference type="InterPro" id="IPR023614">
    <property type="entry name" value="Porin_dom_sf"/>
</dbReference>
<dbReference type="InterPro" id="IPR027246">
    <property type="entry name" value="Porin_Euk/Tom40"/>
</dbReference>
<keyword evidence="7" id="KW-0653">Protein transport</keyword>
<dbReference type="Pfam" id="PF01459">
    <property type="entry name" value="Porin_3"/>
    <property type="match status" value="1"/>
</dbReference>
<dbReference type="EMBL" id="BEZZ01163742">
    <property type="protein sequence ID" value="GCC45795.1"/>
    <property type="molecule type" value="Genomic_DNA"/>
</dbReference>
<evidence type="ECO:0000256" key="3">
    <source>
        <dbReference type="ARBA" id="ARBA00022448"/>
    </source>
</evidence>
<evidence type="ECO:0000256" key="7">
    <source>
        <dbReference type="ARBA" id="ARBA00022927"/>
    </source>
</evidence>
<keyword evidence="11" id="KW-1185">Reference proteome</keyword>
<evidence type="ECO:0000256" key="8">
    <source>
        <dbReference type="ARBA" id="ARBA00023128"/>
    </source>
</evidence>
<evidence type="ECO:0000256" key="2">
    <source>
        <dbReference type="ARBA" id="ARBA00010510"/>
    </source>
</evidence>
<name>A0A401TT37_CHIPU</name>
<organism evidence="10 11">
    <name type="scientific">Chiloscyllium punctatum</name>
    <name type="common">Brownbanded bambooshark</name>
    <name type="synonym">Hemiscyllium punctatum</name>
    <dbReference type="NCBI Taxonomy" id="137246"/>
    <lineage>
        <taxon>Eukaryota</taxon>
        <taxon>Metazoa</taxon>
        <taxon>Chordata</taxon>
        <taxon>Craniata</taxon>
        <taxon>Vertebrata</taxon>
        <taxon>Chondrichthyes</taxon>
        <taxon>Elasmobranchii</taxon>
        <taxon>Galeomorphii</taxon>
        <taxon>Galeoidea</taxon>
        <taxon>Orectolobiformes</taxon>
        <taxon>Hemiscylliidae</taxon>
        <taxon>Chiloscyllium</taxon>
    </lineage>
</organism>
<dbReference type="GO" id="GO:0030150">
    <property type="term" value="P:protein import into mitochondrial matrix"/>
    <property type="evidence" value="ECO:0007669"/>
    <property type="project" value="InterPro"/>
</dbReference>
<evidence type="ECO:0000256" key="9">
    <source>
        <dbReference type="ARBA" id="ARBA00023136"/>
    </source>
</evidence>
<dbReference type="Gene3D" id="2.40.160.10">
    <property type="entry name" value="Porin"/>
    <property type="match status" value="1"/>
</dbReference>
<evidence type="ECO:0000256" key="6">
    <source>
        <dbReference type="ARBA" id="ARBA00022787"/>
    </source>
</evidence>
<dbReference type="InterPro" id="IPR037930">
    <property type="entry name" value="Tom40"/>
</dbReference>
<evidence type="ECO:0000313" key="10">
    <source>
        <dbReference type="EMBL" id="GCC45795.1"/>
    </source>
</evidence>
<dbReference type="PANTHER" id="PTHR10802">
    <property type="entry name" value="MITOCHONDRIAL IMPORT RECEPTOR SUBUNIT TOM40"/>
    <property type="match status" value="1"/>
</dbReference>
<keyword evidence="4" id="KW-1134">Transmembrane beta strand</keyword>
<reference evidence="10 11" key="1">
    <citation type="journal article" date="2018" name="Nat. Ecol. Evol.">
        <title>Shark genomes provide insights into elasmobranch evolution and the origin of vertebrates.</title>
        <authorList>
            <person name="Hara Y"/>
            <person name="Yamaguchi K"/>
            <person name="Onimaru K"/>
            <person name="Kadota M"/>
            <person name="Koyanagi M"/>
            <person name="Keeley SD"/>
            <person name="Tatsumi K"/>
            <person name="Tanaka K"/>
            <person name="Motone F"/>
            <person name="Kageyama Y"/>
            <person name="Nozu R"/>
            <person name="Adachi N"/>
            <person name="Nishimura O"/>
            <person name="Nakagawa R"/>
            <person name="Tanegashima C"/>
            <person name="Kiyatake I"/>
            <person name="Matsumoto R"/>
            <person name="Murakumo K"/>
            <person name="Nishida K"/>
            <person name="Terakita A"/>
            <person name="Kuratani S"/>
            <person name="Sato K"/>
            <person name="Hyodo S Kuraku.S."/>
        </authorList>
    </citation>
    <scope>NUCLEOTIDE SEQUENCE [LARGE SCALE GENOMIC DNA]</scope>
</reference>
<dbReference type="GO" id="GO:0005741">
    <property type="term" value="C:mitochondrial outer membrane"/>
    <property type="evidence" value="ECO:0007669"/>
    <property type="project" value="UniProtKB-SubCell"/>
</dbReference>
<gene>
    <name evidence="10" type="ORF">chiPu_0029695</name>
</gene>
<comment type="subcellular location">
    <subcellularLocation>
        <location evidence="1">Mitochondrion outer membrane</location>
        <topology evidence="1">Multi-pass membrane protein</topology>
    </subcellularLocation>
</comment>
<evidence type="ECO:0000256" key="4">
    <source>
        <dbReference type="ARBA" id="ARBA00022452"/>
    </source>
</evidence>
<keyword evidence="9" id="KW-0472">Membrane</keyword>
<dbReference type="GO" id="GO:0008320">
    <property type="term" value="F:protein transmembrane transporter activity"/>
    <property type="evidence" value="ECO:0007669"/>
    <property type="project" value="InterPro"/>
</dbReference>
<dbReference type="OrthoDB" id="19656at2759"/>
<evidence type="ECO:0000313" key="11">
    <source>
        <dbReference type="Proteomes" id="UP000287033"/>
    </source>
</evidence>
<protein>
    <submittedName>
        <fullName evidence="10">Uncharacterized protein</fullName>
    </submittedName>
</protein>
<feature type="non-terminal residue" evidence="10">
    <location>
        <position position="1"/>
    </location>
</feature>
<keyword evidence="5" id="KW-0812">Transmembrane</keyword>
<dbReference type="OMA" id="YHRRPNE"/>
<sequence length="90" mass="9940">TQQDKFLTWQFDSEYRGDDFTASVTLGNPDIINESAIVVGHFLQSVTQNLVLGGEIVYHRRPNEEGAILTLAGKYASKSHREGVCQGVSQ</sequence>
<keyword evidence="6" id="KW-1000">Mitochondrion outer membrane</keyword>
<keyword evidence="3" id="KW-0813">Transport</keyword>